<feature type="domain" description="Cytochrome c" evidence="5">
    <location>
        <begin position="53"/>
        <end position="168"/>
    </location>
</feature>
<evidence type="ECO:0000256" key="3">
    <source>
        <dbReference type="ARBA" id="ARBA00023004"/>
    </source>
</evidence>
<keyword evidence="2 4" id="KW-0479">Metal-binding</keyword>
<name>A0ABT2X4H8_9RHOB</name>
<evidence type="ECO:0000256" key="2">
    <source>
        <dbReference type="ARBA" id="ARBA00022723"/>
    </source>
</evidence>
<dbReference type="InterPro" id="IPR036909">
    <property type="entry name" value="Cyt_c-like_dom_sf"/>
</dbReference>
<keyword evidence="7" id="KW-1185">Reference proteome</keyword>
<gene>
    <name evidence="6" type="ORF">OEZ60_07665</name>
</gene>
<keyword evidence="1 4" id="KW-0349">Heme</keyword>
<dbReference type="Proteomes" id="UP001209535">
    <property type="component" value="Unassembled WGS sequence"/>
</dbReference>
<dbReference type="EMBL" id="JAOVQO010000006">
    <property type="protein sequence ID" value="MCU9847882.1"/>
    <property type="molecule type" value="Genomic_DNA"/>
</dbReference>
<sequence length="170" mass="18337">MDLDRLAFVHRHVAKEEKMHLFRFVGRAAPIAAGVSVAVGAWTGAALAFDEAAQIELGHAEFTAHCASCHGAEAHGDGPVAAVLEKKPPDLTQISARYSGQFPTGTIQEIIDGRNMINPHGDRDMPIWGDRYFETAAKRSQSVPHDVDAQALALGRVTALVKFLESIQAQ</sequence>
<accession>A0ABT2X4H8</accession>
<dbReference type="RefSeq" id="WP_263335052.1">
    <property type="nucleotide sequence ID" value="NZ_JAOVQO010000006.1"/>
</dbReference>
<reference evidence="6 7" key="1">
    <citation type="submission" date="2022-10" db="EMBL/GenBank/DDBJ databases">
        <title>Defluviimonas sp. nov., isolated from ocean surface sediments.</title>
        <authorList>
            <person name="He W."/>
            <person name="Wang L."/>
            <person name="Zhang D.-F."/>
        </authorList>
    </citation>
    <scope>NUCLEOTIDE SEQUENCE [LARGE SCALE GENOMIC DNA]</scope>
    <source>
        <strain evidence="6 7">WL0024</strain>
    </source>
</reference>
<dbReference type="PROSITE" id="PS51007">
    <property type="entry name" value="CYTC"/>
    <property type="match status" value="1"/>
</dbReference>
<proteinExistence type="predicted"/>
<organism evidence="6 7">
    <name type="scientific">Albidovulum salinarum</name>
    <dbReference type="NCBI Taxonomy" id="2984153"/>
    <lineage>
        <taxon>Bacteria</taxon>
        <taxon>Pseudomonadati</taxon>
        <taxon>Pseudomonadota</taxon>
        <taxon>Alphaproteobacteria</taxon>
        <taxon>Rhodobacterales</taxon>
        <taxon>Paracoccaceae</taxon>
        <taxon>Albidovulum</taxon>
    </lineage>
</organism>
<dbReference type="Pfam" id="PF00034">
    <property type="entry name" value="Cytochrom_C"/>
    <property type="match status" value="1"/>
</dbReference>
<evidence type="ECO:0000256" key="1">
    <source>
        <dbReference type="ARBA" id="ARBA00022617"/>
    </source>
</evidence>
<evidence type="ECO:0000259" key="5">
    <source>
        <dbReference type="PROSITE" id="PS51007"/>
    </source>
</evidence>
<keyword evidence="3 4" id="KW-0408">Iron</keyword>
<dbReference type="Gene3D" id="1.10.760.10">
    <property type="entry name" value="Cytochrome c-like domain"/>
    <property type="match status" value="1"/>
</dbReference>
<dbReference type="SUPFAM" id="SSF46626">
    <property type="entry name" value="Cytochrome c"/>
    <property type="match status" value="1"/>
</dbReference>
<dbReference type="InterPro" id="IPR009056">
    <property type="entry name" value="Cyt_c-like_dom"/>
</dbReference>
<protein>
    <submittedName>
        <fullName evidence="6">Cytochrome c</fullName>
    </submittedName>
</protein>
<evidence type="ECO:0000313" key="7">
    <source>
        <dbReference type="Proteomes" id="UP001209535"/>
    </source>
</evidence>
<evidence type="ECO:0000313" key="6">
    <source>
        <dbReference type="EMBL" id="MCU9847882.1"/>
    </source>
</evidence>
<evidence type="ECO:0000256" key="4">
    <source>
        <dbReference type="PROSITE-ProRule" id="PRU00433"/>
    </source>
</evidence>
<comment type="caution">
    <text evidence="6">The sequence shown here is derived from an EMBL/GenBank/DDBJ whole genome shotgun (WGS) entry which is preliminary data.</text>
</comment>